<reference evidence="2" key="1">
    <citation type="submission" date="2021-02" db="EMBL/GenBank/DDBJ databases">
        <authorList>
            <person name="Nowell W R."/>
        </authorList>
    </citation>
    <scope>NUCLEOTIDE SEQUENCE</scope>
</reference>
<comment type="caution">
    <text evidence="2">The sequence shown here is derived from an EMBL/GenBank/DDBJ whole genome shotgun (WGS) entry which is preliminary data.</text>
</comment>
<dbReference type="InterPro" id="IPR058912">
    <property type="entry name" value="HTH_animal"/>
</dbReference>
<evidence type="ECO:0000313" key="2">
    <source>
        <dbReference type="EMBL" id="CAF1498796.1"/>
    </source>
</evidence>
<evidence type="ECO:0000313" key="3">
    <source>
        <dbReference type="EMBL" id="CAF1654375.1"/>
    </source>
</evidence>
<accession>A0A815SVG0</accession>
<keyword evidence="5" id="KW-1185">Reference proteome</keyword>
<dbReference type="EMBL" id="CAJNOL010011248">
    <property type="protein sequence ID" value="CAF1654375.1"/>
    <property type="molecule type" value="Genomic_DNA"/>
</dbReference>
<proteinExistence type="predicted"/>
<evidence type="ECO:0000259" key="1">
    <source>
        <dbReference type="Pfam" id="PF26215"/>
    </source>
</evidence>
<organism evidence="2 4">
    <name type="scientific">Rotaria sordida</name>
    <dbReference type="NCBI Taxonomy" id="392033"/>
    <lineage>
        <taxon>Eukaryota</taxon>
        <taxon>Metazoa</taxon>
        <taxon>Spiralia</taxon>
        <taxon>Gnathifera</taxon>
        <taxon>Rotifera</taxon>
        <taxon>Eurotatoria</taxon>
        <taxon>Bdelloidea</taxon>
        <taxon>Philodinida</taxon>
        <taxon>Philodinidae</taxon>
        <taxon>Rotaria</taxon>
    </lineage>
</organism>
<dbReference type="AlphaFoldDB" id="A0A815SVG0"/>
<protein>
    <recommendedName>
        <fullName evidence="1">Helix-turn-helix domain-containing protein</fullName>
    </recommendedName>
</protein>
<feature type="domain" description="Helix-turn-helix" evidence="1">
    <location>
        <begin position="61"/>
        <end position="120"/>
    </location>
</feature>
<sequence>MITNQTIDEIKTELEKAANKDINIKIHYEIDTSVNFLDVTITNENGQLKTSLYHKPTTEPYILPYTSDHPRHIHRNIPYAALLRAARICSDVQDFNTECIRIDMSLLLNNYPPNFIKKQIYRFFQLNNAMPIVNELNDQVYHRLRQQLLYQPTQREKQLHLMIQDPIRSPT</sequence>
<evidence type="ECO:0000313" key="4">
    <source>
        <dbReference type="Proteomes" id="UP000663854"/>
    </source>
</evidence>
<dbReference type="Proteomes" id="UP000663870">
    <property type="component" value="Unassembled WGS sequence"/>
</dbReference>
<dbReference type="Proteomes" id="UP000663854">
    <property type="component" value="Unassembled WGS sequence"/>
</dbReference>
<dbReference type="EMBL" id="CAJNOH010009472">
    <property type="protein sequence ID" value="CAF1498796.1"/>
    <property type="molecule type" value="Genomic_DNA"/>
</dbReference>
<dbReference type="PANTHER" id="PTHR21301">
    <property type="entry name" value="REVERSE TRANSCRIPTASE"/>
    <property type="match status" value="1"/>
</dbReference>
<dbReference type="PANTHER" id="PTHR21301:SF10">
    <property type="entry name" value="REVERSE TRANSCRIPTASE DOMAIN-CONTAINING PROTEIN"/>
    <property type="match status" value="1"/>
</dbReference>
<feature type="non-terminal residue" evidence="2">
    <location>
        <position position="171"/>
    </location>
</feature>
<evidence type="ECO:0000313" key="5">
    <source>
        <dbReference type="Proteomes" id="UP000663870"/>
    </source>
</evidence>
<dbReference type="Pfam" id="PF26215">
    <property type="entry name" value="HTH_animal"/>
    <property type="match status" value="1"/>
</dbReference>
<gene>
    <name evidence="3" type="ORF">JXQ802_LOCUS55046</name>
    <name evidence="2" type="ORF">PYM288_LOCUS38534</name>
</gene>
<name>A0A815SVG0_9BILA</name>